<evidence type="ECO:0000256" key="2">
    <source>
        <dbReference type="ARBA" id="ARBA00022692"/>
    </source>
</evidence>
<evidence type="ECO:0000256" key="6">
    <source>
        <dbReference type="ARBA" id="ARBA00022927"/>
    </source>
</evidence>
<dbReference type="InterPro" id="IPR003593">
    <property type="entry name" value="AAA+_ATPase"/>
</dbReference>
<organism evidence="14 15">
    <name type="scientific">Candidatus Onthousia faecipullorum</name>
    <dbReference type="NCBI Taxonomy" id="2840887"/>
    <lineage>
        <taxon>Bacteria</taxon>
        <taxon>Bacillati</taxon>
        <taxon>Bacillota</taxon>
        <taxon>Bacilli</taxon>
        <taxon>Candidatus Onthousia</taxon>
    </lineage>
</organism>
<evidence type="ECO:0000256" key="3">
    <source>
        <dbReference type="ARBA" id="ARBA00022741"/>
    </source>
</evidence>
<dbReference type="PANTHER" id="PTHR24221:SF654">
    <property type="entry name" value="ATP-BINDING CASSETTE SUB-FAMILY B MEMBER 6"/>
    <property type="match status" value="1"/>
</dbReference>
<dbReference type="PROSITE" id="PS00675">
    <property type="entry name" value="SIGMA54_INTERACT_1"/>
    <property type="match status" value="1"/>
</dbReference>
<dbReference type="Pfam" id="PF00664">
    <property type="entry name" value="ABC_membrane"/>
    <property type="match status" value="1"/>
</dbReference>
<name>A0A9D1KB09_9FIRM</name>
<keyword evidence="6" id="KW-0813">Transport</keyword>
<dbReference type="AlphaFoldDB" id="A0A9D1KB09"/>
<dbReference type="PROSITE" id="PS50929">
    <property type="entry name" value="ABC_TM1F"/>
    <property type="match status" value="1"/>
</dbReference>
<keyword evidence="4" id="KW-0788">Thiol protease</keyword>
<dbReference type="SMART" id="SM00382">
    <property type="entry name" value="AAA"/>
    <property type="match status" value="1"/>
</dbReference>
<feature type="transmembrane region" description="Helical" evidence="10">
    <location>
        <begin position="305"/>
        <end position="323"/>
    </location>
</feature>
<dbReference type="Gene3D" id="3.40.50.300">
    <property type="entry name" value="P-loop containing nucleotide triphosphate hydrolases"/>
    <property type="match status" value="1"/>
</dbReference>
<dbReference type="EMBL" id="DVKQ01000065">
    <property type="protein sequence ID" value="HIT37843.1"/>
    <property type="molecule type" value="Genomic_DNA"/>
</dbReference>
<dbReference type="GO" id="GO:0034040">
    <property type="term" value="F:ATPase-coupled lipid transmembrane transporter activity"/>
    <property type="evidence" value="ECO:0007669"/>
    <property type="project" value="TreeGrafter"/>
</dbReference>
<dbReference type="PANTHER" id="PTHR24221">
    <property type="entry name" value="ATP-BINDING CASSETTE SUB-FAMILY B"/>
    <property type="match status" value="1"/>
</dbReference>
<dbReference type="InterPro" id="IPR036640">
    <property type="entry name" value="ABC1_TM_sf"/>
</dbReference>
<dbReference type="GO" id="GO:0008234">
    <property type="term" value="F:cysteine-type peptidase activity"/>
    <property type="evidence" value="ECO:0007669"/>
    <property type="project" value="UniProtKB-KW"/>
</dbReference>
<evidence type="ECO:0000259" key="11">
    <source>
        <dbReference type="PROSITE" id="PS50893"/>
    </source>
</evidence>
<dbReference type="InterPro" id="IPR039421">
    <property type="entry name" value="Type_1_exporter"/>
</dbReference>
<dbReference type="InterPro" id="IPR011527">
    <property type="entry name" value="ABC1_TM_dom"/>
</dbReference>
<dbReference type="Pfam" id="PF03412">
    <property type="entry name" value="Peptidase_C39"/>
    <property type="match status" value="1"/>
</dbReference>
<dbReference type="SUPFAM" id="SSF90123">
    <property type="entry name" value="ABC transporter transmembrane region"/>
    <property type="match status" value="1"/>
</dbReference>
<feature type="domain" description="ABC transmembrane type-1" evidence="12">
    <location>
        <begin position="169"/>
        <end position="450"/>
    </location>
</feature>
<dbReference type="CDD" id="cd03228">
    <property type="entry name" value="ABCC_MRP_Like"/>
    <property type="match status" value="1"/>
</dbReference>
<evidence type="ECO:0000256" key="10">
    <source>
        <dbReference type="SAM" id="Phobius"/>
    </source>
</evidence>
<proteinExistence type="predicted"/>
<evidence type="ECO:0000256" key="9">
    <source>
        <dbReference type="ARBA" id="ARBA00043264"/>
    </source>
</evidence>
<keyword evidence="8 10" id="KW-0472">Membrane</keyword>
<dbReference type="InterPro" id="IPR027417">
    <property type="entry name" value="P-loop_NTPase"/>
</dbReference>
<dbReference type="GO" id="GO:0015031">
    <property type="term" value="P:protein transport"/>
    <property type="evidence" value="ECO:0007669"/>
    <property type="project" value="UniProtKB-KW"/>
</dbReference>
<keyword evidence="5 14" id="KW-0067">ATP-binding</keyword>
<dbReference type="GO" id="GO:0006508">
    <property type="term" value="P:proteolysis"/>
    <property type="evidence" value="ECO:0007669"/>
    <property type="project" value="InterPro"/>
</dbReference>
<dbReference type="InterPro" id="IPR025662">
    <property type="entry name" value="Sigma_54_int_dom_ATP-bd_1"/>
</dbReference>
<reference evidence="14" key="2">
    <citation type="journal article" date="2021" name="PeerJ">
        <title>Extensive microbial diversity within the chicken gut microbiome revealed by metagenomics and culture.</title>
        <authorList>
            <person name="Gilroy R."/>
            <person name="Ravi A."/>
            <person name="Getino M."/>
            <person name="Pursley I."/>
            <person name="Horton D.L."/>
            <person name="Alikhan N.F."/>
            <person name="Baker D."/>
            <person name="Gharbi K."/>
            <person name="Hall N."/>
            <person name="Watson M."/>
            <person name="Adriaenssens E.M."/>
            <person name="Foster-Nyarko E."/>
            <person name="Jarju S."/>
            <person name="Secka A."/>
            <person name="Antonio M."/>
            <person name="Oren A."/>
            <person name="Chaudhuri R.R."/>
            <person name="La Ragione R."/>
            <person name="Hildebrand F."/>
            <person name="Pallen M.J."/>
        </authorList>
    </citation>
    <scope>NUCLEOTIDE SEQUENCE</scope>
    <source>
        <strain evidence="14">CHK195-26880</strain>
    </source>
</reference>
<evidence type="ECO:0000313" key="14">
    <source>
        <dbReference type="EMBL" id="HIT37843.1"/>
    </source>
</evidence>
<dbReference type="GO" id="GO:0140359">
    <property type="term" value="F:ABC-type transporter activity"/>
    <property type="evidence" value="ECO:0007669"/>
    <property type="project" value="InterPro"/>
</dbReference>
<dbReference type="GO" id="GO:0005886">
    <property type="term" value="C:plasma membrane"/>
    <property type="evidence" value="ECO:0007669"/>
    <property type="project" value="UniProtKB-SubCell"/>
</dbReference>
<gene>
    <name evidence="14" type="ORF">IAB59_05160</name>
</gene>
<dbReference type="InterPro" id="IPR005074">
    <property type="entry name" value="Peptidase_C39"/>
</dbReference>
<dbReference type="SUPFAM" id="SSF52540">
    <property type="entry name" value="P-loop containing nucleoside triphosphate hydrolases"/>
    <property type="match status" value="1"/>
</dbReference>
<keyword evidence="3" id="KW-0547">Nucleotide-binding</keyword>
<feature type="transmembrane region" description="Helical" evidence="10">
    <location>
        <begin position="204"/>
        <end position="225"/>
    </location>
</feature>
<dbReference type="GO" id="GO:0005524">
    <property type="term" value="F:ATP binding"/>
    <property type="evidence" value="ECO:0007669"/>
    <property type="project" value="UniProtKB-KW"/>
</dbReference>
<dbReference type="GO" id="GO:0016887">
    <property type="term" value="F:ATP hydrolysis activity"/>
    <property type="evidence" value="ECO:0007669"/>
    <property type="project" value="InterPro"/>
</dbReference>
<feature type="transmembrane region" description="Helical" evidence="10">
    <location>
        <begin position="393"/>
        <end position="415"/>
    </location>
</feature>
<evidence type="ECO:0000256" key="8">
    <source>
        <dbReference type="ARBA" id="ARBA00023136"/>
    </source>
</evidence>
<keyword evidence="4" id="KW-0645">Protease</keyword>
<feature type="transmembrane region" description="Helical" evidence="10">
    <location>
        <begin position="421"/>
        <end position="446"/>
    </location>
</feature>
<sequence>MVIIKRLKLVSQESSYDCGLSCLIMIAKYYNCNVSKDYLERVSNTFTDGTTMYGLLEAALSLGFDAYGKKGNVSDISKISLPVIAHIKIDEKKNLYHYVVITNITDKKVIIKDPSKLIKSLSIEEFSKIATGNYLFIKKTASIKRFVKVKIIRDEIIKLLINNKNTLTFMLISIILSISLELLNLFSLKIILNNALTVKSTYNLVVLLLIFLYLLVLKTFYSYFIQLTVLKLTKKLSYQLKLNLMKQLLSLPNLYYQTKERGIIISLFNDIDTFTDSLLSSVLIFINSTFILIFIYIFFMSLSNLLALILIISSIILFLFIYFQKRLSTNLISKYYQVRDNYSSKLQQVIINNDKIKGLHLEEVMFKKIRRVTDNVEEENYRVSRYSEVIRNILSLLEGAIYLLVLGVGGFILITTTDISLATFLLLEGFIFMGLRNVENLVLIILKYQNVKKIKERLDDIFNYEKELLLPFPNYNYSTKNMGITISNLYFKYKDNLVLKNINMKIKPRDKVFIYGDSGSGKSTLVKLLGRFLPLDFGHIKLGNIDLTHYNLYDLRNIITYVSNKEMISNTNIKENIYLSRRPNINQNILLSITGVKKLFKDKKYNLDTVLLEDGENISMGERSRINLAQAFFKPSYIYILDECLSNVDIELEREILKNILNYYQDKIIIYISHRLNNKDLFNRVFYLEKGKCHEEL</sequence>
<keyword evidence="6" id="KW-0653">Protein transport</keyword>
<feature type="transmembrane region" description="Helical" evidence="10">
    <location>
        <begin position="278"/>
        <end position="299"/>
    </location>
</feature>
<feature type="domain" description="Peptidase C39" evidence="13">
    <location>
        <begin position="12"/>
        <end position="137"/>
    </location>
</feature>
<keyword evidence="4" id="KW-0378">Hydrolase</keyword>
<keyword evidence="2 10" id="KW-0812">Transmembrane</keyword>
<dbReference type="PROSITE" id="PS50893">
    <property type="entry name" value="ABC_TRANSPORTER_2"/>
    <property type="match status" value="1"/>
</dbReference>
<evidence type="ECO:0000259" key="12">
    <source>
        <dbReference type="PROSITE" id="PS50929"/>
    </source>
</evidence>
<dbReference type="PROSITE" id="PS50990">
    <property type="entry name" value="PEPTIDASE_C39"/>
    <property type="match status" value="1"/>
</dbReference>
<keyword evidence="7 10" id="KW-1133">Transmembrane helix</keyword>
<dbReference type="InterPro" id="IPR003439">
    <property type="entry name" value="ABC_transporter-like_ATP-bd"/>
</dbReference>
<feature type="transmembrane region" description="Helical" evidence="10">
    <location>
        <begin position="167"/>
        <end position="192"/>
    </location>
</feature>
<dbReference type="Pfam" id="PF00005">
    <property type="entry name" value="ABC_tran"/>
    <property type="match status" value="1"/>
</dbReference>
<dbReference type="Proteomes" id="UP000886833">
    <property type="component" value="Unassembled WGS sequence"/>
</dbReference>
<comment type="caution">
    <text evidence="14">The sequence shown here is derived from an EMBL/GenBank/DDBJ whole genome shotgun (WGS) entry which is preliminary data.</text>
</comment>
<evidence type="ECO:0000256" key="4">
    <source>
        <dbReference type="ARBA" id="ARBA00022807"/>
    </source>
</evidence>
<evidence type="ECO:0000256" key="7">
    <source>
        <dbReference type="ARBA" id="ARBA00022989"/>
    </source>
</evidence>
<feature type="domain" description="ABC transporter" evidence="11">
    <location>
        <begin position="484"/>
        <end position="697"/>
    </location>
</feature>
<evidence type="ECO:0000313" key="15">
    <source>
        <dbReference type="Proteomes" id="UP000886833"/>
    </source>
</evidence>
<protein>
    <submittedName>
        <fullName evidence="14">ATP-binding cassette domain-containing protein</fullName>
    </submittedName>
</protein>
<dbReference type="GO" id="GO:0043213">
    <property type="term" value="P:bacteriocin transport"/>
    <property type="evidence" value="ECO:0007669"/>
    <property type="project" value="UniProtKB-KW"/>
</dbReference>
<evidence type="ECO:0000256" key="1">
    <source>
        <dbReference type="ARBA" id="ARBA00004651"/>
    </source>
</evidence>
<accession>A0A9D1KB09</accession>
<keyword evidence="9" id="KW-0080">Bacteriocin transport</keyword>
<dbReference type="Gene3D" id="3.90.70.10">
    <property type="entry name" value="Cysteine proteinases"/>
    <property type="match status" value="1"/>
</dbReference>
<comment type="subcellular location">
    <subcellularLocation>
        <location evidence="1">Cell membrane</location>
        <topology evidence="1">Multi-pass membrane protein</topology>
    </subcellularLocation>
</comment>
<evidence type="ECO:0000259" key="13">
    <source>
        <dbReference type="PROSITE" id="PS50990"/>
    </source>
</evidence>
<dbReference type="Gene3D" id="1.20.1560.10">
    <property type="entry name" value="ABC transporter type 1, transmembrane domain"/>
    <property type="match status" value="1"/>
</dbReference>
<evidence type="ECO:0000256" key="5">
    <source>
        <dbReference type="ARBA" id="ARBA00022840"/>
    </source>
</evidence>
<reference evidence="14" key="1">
    <citation type="submission" date="2020-10" db="EMBL/GenBank/DDBJ databases">
        <authorList>
            <person name="Gilroy R."/>
        </authorList>
    </citation>
    <scope>NUCLEOTIDE SEQUENCE</scope>
    <source>
        <strain evidence="14">CHK195-26880</strain>
    </source>
</reference>